<organism evidence="3 4">
    <name type="scientific">Ancylobacter novellus</name>
    <name type="common">Thiobacillus novellus</name>
    <dbReference type="NCBI Taxonomy" id="921"/>
    <lineage>
        <taxon>Bacteria</taxon>
        <taxon>Pseudomonadati</taxon>
        <taxon>Pseudomonadota</taxon>
        <taxon>Alphaproteobacteria</taxon>
        <taxon>Hyphomicrobiales</taxon>
        <taxon>Xanthobacteraceae</taxon>
        <taxon>Ancylobacter</taxon>
    </lineage>
</organism>
<dbReference type="EMBL" id="QFPN01000013">
    <property type="protein sequence ID" value="PZQ10889.1"/>
    <property type="molecule type" value="Genomic_DNA"/>
</dbReference>
<dbReference type="InterPro" id="IPR014729">
    <property type="entry name" value="Rossmann-like_a/b/a_fold"/>
</dbReference>
<dbReference type="PANTHER" id="PTHR30336">
    <property type="entry name" value="INNER MEMBRANE PROTEIN, PROBABLE PERMEASE"/>
    <property type="match status" value="1"/>
</dbReference>
<dbReference type="CDD" id="cd06259">
    <property type="entry name" value="YdcF-like"/>
    <property type="match status" value="1"/>
</dbReference>
<feature type="domain" description="DUF218" evidence="2">
    <location>
        <begin position="79"/>
        <end position="246"/>
    </location>
</feature>
<comment type="caution">
    <text evidence="3">The sequence shown here is derived from an EMBL/GenBank/DDBJ whole genome shotgun (WGS) entry which is preliminary data.</text>
</comment>
<gene>
    <name evidence="3" type="ORF">DI565_19065</name>
</gene>
<name>A0A2W5K4N9_ANCNO</name>
<keyword evidence="1" id="KW-1133">Transmembrane helix</keyword>
<keyword evidence="1" id="KW-0812">Transmembrane</keyword>
<reference evidence="3 4" key="1">
    <citation type="submission" date="2017-08" db="EMBL/GenBank/DDBJ databases">
        <title>Infants hospitalized years apart are colonized by the same room-sourced microbial strains.</title>
        <authorList>
            <person name="Brooks B."/>
            <person name="Olm M.R."/>
            <person name="Firek B.A."/>
            <person name="Baker R."/>
            <person name="Thomas B.C."/>
            <person name="Morowitz M.J."/>
            <person name="Banfield J.F."/>
        </authorList>
    </citation>
    <scope>NUCLEOTIDE SEQUENCE [LARGE SCALE GENOMIC DNA]</scope>
    <source>
        <strain evidence="3">S2_005_003_R2_43</strain>
    </source>
</reference>
<feature type="transmembrane region" description="Helical" evidence="1">
    <location>
        <begin position="40"/>
        <end position="62"/>
    </location>
</feature>
<protein>
    <recommendedName>
        <fullName evidence="2">DUF218 domain-containing protein</fullName>
    </recommendedName>
</protein>
<evidence type="ECO:0000259" key="2">
    <source>
        <dbReference type="Pfam" id="PF02698"/>
    </source>
</evidence>
<sequence>MFFTLSKVLGFVAAPSNALVLFGIAGALLAAFGARGAGAALMAVSIAGIAVFGLSPFANLLLIPLEERFPRAENGAAPDGIVVLGGSFDTVVAGARRDVALTEAAERLTEIAILARRWPDARIVFSGGSGNLIFDGATEADLAARVFESFGIPAERMVFEGRSRNTVENARFTRDLVTPEEGQRWLLVTSAYHMPRAVGCFRAAGFDVEAWPVDYRTRGPQDWTRGFGAVSAGLRRTDVAAREWVGLVSYWMLGYVVELLPRP</sequence>
<dbReference type="GO" id="GO:0005886">
    <property type="term" value="C:plasma membrane"/>
    <property type="evidence" value="ECO:0007669"/>
    <property type="project" value="TreeGrafter"/>
</dbReference>
<feature type="transmembrane region" description="Helical" evidence="1">
    <location>
        <begin position="12"/>
        <end position="34"/>
    </location>
</feature>
<accession>A0A2W5K4N9</accession>
<dbReference type="AlphaFoldDB" id="A0A2W5K4N9"/>
<dbReference type="PANTHER" id="PTHR30336:SF4">
    <property type="entry name" value="ENVELOPE BIOGENESIS FACTOR ELYC"/>
    <property type="match status" value="1"/>
</dbReference>
<evidence type="ECO:0000313" key="4">
    <source>
        <dbReference type="Proteomes" id="UP000249577"/>
    </source>
</evidence>
<keyword evidence="1" id="KW-0472">Membrane</keyword>
<evidence type="ECO:0000256" key="1">
    <source>
        <dbReference type="SAM" id="Phobius"/>
    </source>
</evidence>
<dbReference type="Pfam" id="PF02698">
    <property type="entry name" value="DUF218"/>
    <property type="match status" value="1"/>
</dbReference>
<evidence type="ECO:0000313" key="3">
    <source>
        <dbReference type="EMBL" id="PZQ10889.1"/>
    </source>
</evidence>
<dbReference type="InterPro" id="IPR051599">
    <property type="entry name" value="Cell_Envelope_Assoc"/>
</dbReference>
<dbReference type="GO" id="GO:0043164">
    <property type="term" value="P:Gram-negative-bacterium-type cell wall biogenesis"/>
    <property type="evidence" value="ECO:0007669"/>
    <property type="project" value="TreeGrafter"/>
</dbReference>
<dbReference type="GO" id="GO:0000270">
    <property type="term" value="P:peptidoglycan metabolic process"/>
    <property type="evidence" value="ECO:0007669"/>
    <property type="project" value="TreeGrafter"/>
</dbReference>
<dbReference type="Proteomes" id="UP000249577">
    <property type="component" value="Unassembled WGS sequence"/>
</dbReference>
<dbReference type="Gene3D" id="3.40.50.620">
    <property type="entry name" value="HUPs"/>
    <property type="match status" value="1"/>
</dbReference>
<dbReference type="InterPro" id="IPR003848">
    <property type="entry name" value="DUF218"/>
</dbReference>
<proteinExistence type="predicted"/>